<dbReference type="AlphaFoldDB" id="A0A919REH8"/>
<keyword evidence="4" id="KW-1185">Reference proteome</keyword>
<name>A0A919REH8_9ACTN</name>
<feature type="compositionally biased region" description="Basic and acidic residues" evidence="1">
    <location>
        <begin position="287"/>
        <end position="301"/>
    </location>
</feature>
<feature type="domain" description="Peptidase S8/S53" evidence="2">
    <location>
        <begin position="113"/>
        <end position="210"/>
    </location>
</feature>
<dbReference type="Gene3D" id="3.40.50.200">
    <property type="entry name" value="Peptidase S8/S53 domain"/>
    <property type="match status" value="1"/>
</dbReference>
<comment type="caution">
    <text evidence="3">The sequence shown here is derived from an EMBL/GenBank/DDBJ whole genome shotgun (WGS) entry which is preliminary data.</text>
</comment>
<proteinExistence type="predicted"/>
<feature type="compositionally biased region" description="Basic residues" evidence="1">
    <location>
        <begin position="254"/>
        <end position="267"/>
    </location>
</feature>
<dbReference type="Proteomes" id="UP000606172">
    <property type="component" value="Unassembled WGS sequence"/>
</dbReference>
<organism evidence="3 4">
    <name type="scientific">Sinosporangium siamense</name>
    <dbReference type="NCBI Taxonomy" id="1367973"/>
    <lineage>
        <taxon>Bacteria</taxon>
        <taxon>Bacillati</taxon>
        <taxon>Actinomycetota</taxon>
        <taxon>Actinomycetes</taxon>
        <taxon>Streptosporangiales</taxon>
        <taxon>Streptosporangiaceae</taxon>
        <taxon>Sinosporangium</taxon>
    </lineage>
</organism>
<protein>
    <recommendedName>
        <fullName evidence="2">Peptidase S8/S53 domain-containing protein</fullName>
    </recommendedName>
</protein>
<dbReference type="Pfam" id="PF00082">
    <property type="entry name" value="Peptidase_S8"/>
    <property type="match status" value="1"/>
</dbReference>
<dbReference type="EMBL" id="BOOW01000013">
    <property type="protein sequence ID" value="GII92138.1"/>
    <property type="molecule type" value="Genomic_DNA"/>
</dbReference>
<dbReference type="SUPFAM" id="SSF52743">
    <property type="entry name" value="Subtilisin-like"/>
    <property type="match status" value="1"/>
</dbReference>
<feature type="compositionally biased region" description="Basic and acidic residues" evidence="1">
    <location>
        <begin position="314"/>
        <end position="323"/>
    </location>
</feature>
<evidence type="ECO:0000313" key="3">
    <source>
        <dbReference type="EMBL" id="GII92138.1"/>
    </source>
</evidence>
<dbReference type="GO" id="GO:0004252">
    <property type="term" value="F:serine-type endopeptidase activity"/>
    <property type="evidence" value="ECO:0007669"/>
    <property type="project" value="InterPro"/>
</dbReference>
<gene>
    <name evidence="3" type="ORF">Ssi02_23690</name>
</gene>
<evidence type="ECO:0000256" key="1">
    <source>
        <dbReference type="SAM" id="MobiDB-lite"/>
    </source>
</evidence>
<dbReference type="InterPro" id="IPR036852">
    <property type="entry name" value="Peptidase_S8/S53_dom_sf"/>
</dbReference>
<dbReference type="GO" id="GO:0006508">
    <property type="term" value="P:proteolysis"/>
    <property type="evidence" value="ECO:0007669"/>
    <property type="project" value="InterPro"/>
</dbReference>
<feature type="region of interest" description="Disordered" evidence="1">
    <location>
        <begin position="228"/>
        <end position="344"/>
    </location>
</feature>
<dbReference type="InterPro" id="IPR000209">
    <property type="entry name" value="Peptidase_S8/S53_dom"/>
</dbReference>
<sequence length="344" mass="38283">MITLPFSFPFYQHNHRKVTISTHGYLSFSSGLRDQMPGWNERLPSHSQFHAAIYPFWDDLVVDDRSGIYTANAGTAPARTTVVEWRDVAFKWAPAQRVSPTDLNGRNPRPDLAPHVINNSWGGEDMEPWFAPVVDAWTAAGIFTVFGNGNRGPTCNGTGSPAADTNSYSAGAFGADNTIASFSSRGIGDLHEIKPNIAAPGCRCALIGAGGRLRRQVRHIDGVSACRGHCGTPVVRGARAKGRHRSDPGNPRSLRSRRRRHPLRWHRRQEQHLGRGPPGRPSGGARNADRPRRWPERDRYLGRSSRPPGRPPPHRPDESQARHRPERHLRPSQPQDRHLPDQCS</sequence>
<evidence type="ECO:0000313" key="4">
    <source>
        <dbReference type="Proteomes" id="UP000606172"/>
    </source>
</evidence>
<reference evidence="3" key="1">
    <citation type="submission" date="2021-01" db="EMBL/GenBank/DDBJ databases">
        <title>Whole genome shotgun sequence of Sinosporangium siamense NBRC 109515.</title>
        <authorList>
            <person name="Komaki H."/>
            <person name="Tamura T."/>
        </authorList>
    </citation>
    <scope>NUCLEOTIDE SEQUENCE</scope>
    <source>
        <strain evidence="3">NBRC 109515</strain>
    </source>
</reference>
<accession>A0A919REH8</accession>
<feature type="compositionally biased region" description="Basic and acidic residues" evidence="1">
    <location>
        <begin position="335"/>
        <end position="344"/>
    </location>
</feature>
<evidence type="ECO:0000259" key="2">
    <source>
        <dbReference type="Pfam" id="PF00082"/>
    </source>
</evidence>